<name>A0A5B7CEV3_PORTR</name>
<keyword evidence="3" id="KW-1185">Reference proteome</keyword>
<proteinExistence type="predicted"/>
<comment type="caution">
    <text evidence="2">The sequence shown here is derived from an EMBL/GenBank/DDBJ whole genome shotgun (WGS) entry which is preliminary data.</text>
</comment>
<protein>
    <submittedName>
        <fullName evidence="2">Uncharacterized protein</fullName>
    </submittedName>
</protein>
<sequence length="59" mass="6397">MAPRGALTARTTRELRRNQEGRTGGVTNARSRLGLDSVGTASSPHWHWSASQPSNDISH</sequence>
<feature type="compositionally biased region" description="Polar residues" evidence="1">
    <location>
        <begin position="39"/>
        <end position="59"/>
    </location>
</feature>
<accession>A0A5B7CEV3</accession>
<feature type="compositionally biased region" description="Basic and acidic residues" evidence="1">
    <location>
        <begin position="11"/>
        <end position="20"/>
    </location>
</feature>
<dbReference type="Proteomes" id="UP000324222">
    <property type="component" value="Unassembled WGS sequence"/>
</dbReference>
<feature type="region of interest" description="Disordered" evidence="1">
    <location>
        <begin position="1"/>
        <end position="59"/>
    </location>
</feature>
<evidence type="ECO:0000256" key="1">
    <source>
        <dbReference type="SAM" id="MobiDB-lite"/>
    </source>
</evidence>
<gene>
    <name evidence="2" type="ORF">E2C01_000718</name>
</gene>
<dbReference type="AlphaFoldDB" id="A0A5B7CEV3"/>
<evidence type="ECO:0000313" key="2">
    <source>
        <dbReference type="EMBL" id="MPC08142.1"/>
    </source>
</evidence>
<dbReference type="EMBL" id="VSRR010000019">
    <property type="protein sequence ID" value="MPC08142.1"/>
    <property type="molecule type" value="Genomic_DNA"/>
</dbReference>
<feature type="compositionally biased region" description="Low complexity" evidence="1">
    <location>
        <begin position="1"/>
        <end position="10"/>
    </location>
</feature>
<reference evidence="2 3" key="1">
    <citation type="submission" date="2019-05" db="EMBL/GenBank/DDBJ databases">
        <title>Another draft genome of Portunus trituberculatus and its Hox gene families provides insights of decapod evolution.</title>
        <authorList>
            <person name="Jeong J.-H."/>
            <person name="Song I."/>
            <person name="Kim S."/>
            <person name="Choi T."/>
            <person name="Kim D."/>
            <person name="Ryu S."/>
            <person name="Kim W."/>
        </authorList>
    </citation>
    <scope>NUCLEOTIDE SEQUENCE [LARGE SCALE GENOMIC DNA]</scope>
    <source>
        <tissue evidence="2">Muscle</tissue>
    </source>
</reference>
<organism evidence="2 3">
    <name type="scientific">Portunus trituberculatus</name>
    <name type="common">Swimming crab</name>
    <name type="synonym">Neptunus trituberculatus</name>
    <dbReference type="NCBI Taxonomy" id="210409"/>
    <lineage>
        <taxon>Eukaryota</taxon>
        <taxon>Metazoa</taxon>
        <taxon>Ecdysozoa</taxon>
        <taxon>Arthropoda</taxon>
        <taxon>Crustacea</taxon>
        <taxon>Multicrustacea</taxon>
        <taxon>Malacostraca</taxon>
        <taxon>Eumalacostraca</taxon>
        <taxon>Eucarida</taxon>
        <taxon>Decapoda</taxon>
        <taxon>Pleocyemata</taxon>
        <taxon>Brachyura</taxon>
        <taxon>Eubrachyura</taxon>
        <taxon>Portunoidea</taxon>
        <taxon>Portunidae</taxon>
        <taxon>Portuninae</taxon>
        <taxon>Portunus</taxon>
    </lineage>
</organism>
<evidence type="ECO:0000313" key="3">
    <source>
        <dbReference type="Proteomes" id="UP000324222"/>
    </source>
</evidence>